<dbReference type="OrthoDB" id="1350766at2759"/>
<dbReference type="GO" id="GO:0005524">
    <property type="term" value="F:ATP binding"/>
    <property type="evidence" value="ECO:0007669"/>
    <property type="project" value="UniProtKB-KW"/>
</dbReference>
<dbReference type="Gene3D" id="3.30.930.10">
    <property type="entry name" value="Bira Bifunctional Protein, Domain 2"/>
    <property type="match status" value="1"/>
</dbReference>
<evidence type="ECO:0000256" key="1">
    <source>
        <dbReference type="ARBA" id="ARBA00022598"/>
    </source>
</evidence>
<dbReference type="GO" id="GO:0005737">
    <property type="term" value="C:cytoplasm"/>
    <property type="evidence" value="ECO:0007669"/>
    <property type="project" value="InterPro"/>
</dbReference>
<dbReference type="PROSITE" id="PS50862">
    <property type="entry name" value="AA_TRNA_LIGASE_II"/>
    <property type="match status" value="1"/>
</dbReference>
<dbReference type="GO" id="GO:0004827">
    <property type="term" value="F:proline-tRNA ligase activity"/>
    <property type="evidence" value="ECO:0007669"/>
    <property type="project" value="InterPro"/>
</dbReference>
<dbReference type="InterPro" id="IPR036621">
    <property type="entry name" value="Anticodon-bd_dom_sf"/>
</dbReference>
<dbReference type="InterPro" id="IPR017449">
    <property type="entry name" value="Pro-tRNA_synth_II"/>
</dbReference>
<dbReference type="SUPFAM" id="SSF55681">
    <property type="entry name" value="Class II aaRS and biotin synthetases"/>
    <property type="match status" value="1"/>
</dbReference>
<evidence type="ECO:0000256" key="5">
    <source>
        <dbReference type="ARBA" id="ARBA00023146"/>
    </source>
</evidence>
<accession>A0A6V7V476</accession>
<organism evidence="7 8">
    <name type="scientific">Meloidogyne enterolobii</name>
    <name type="common">Root-knot nematode worm</name>
    <name type="synonym">Meloidogyne mayaguensis</name>
    <dbReference type="NCBI Taxonomy" id="390850"/>
    <lineage>
        <taxon>Eukaryota</taxon>
        <taxon>Metazoa</taxon>
        <taxon>Ecdysozoa</taxon>
        <taxon>Nematoda</taxon>
        <taxon>Chromadorea</taxon>
        <taxon>Rhabditida</taxon>
        <taxon>Tylenchina</taxon>
        <taxon>Tylenchomorpha</taxon>
        <taxon>Tylenchoidea</taxon>
        <taxon>Meloidogynidae</taxon>
        <taxon>Meloidogyninae</taxon>
        <taxon>Meloidogyne</taxon>
    </lineage>
</organism>
<dbReference type="Pfam" id="PF00587">
    <property type="entry name" value="tRNA-synt_2b"/>
    <property type="match status" value="1"/>
</dbReference>
<name>A0A6V7V476_MELEN</name>
<evidence type="ECO:0000256" key="3">
    <source>
        <dbReference type="ARBA" id="ARBA00022840"/>
    </source>
</evidence>
<dbReference type="GO" id="GO:0006433">
    <property type="term" value="P:prolyl-tRNA aminoacylation"/>
    <property type="evidence" value="ECO:0007669"/>
    <property type="project" value="InterPro"/>
</dbReference>
<comment type="caution">
    <text evidence="7">The sequence shown here is derived from an EMBL/GenBank/DDBJ whole genome shotgun (WGS) entry which is preliminary data.</text>
</comment>
<dbReference type="InterPro" id="IPR045864">
    <property type="entry name" value="aa-tRNA-synth_II/BPL/LPL"/>
</dbReference>
<dbReference type="Gene3D" id="3.30.110.30">
    <property type="entry name" value="C-terminal domain of ProRS"/>
    <property type="match status" value="1"/>
</dbReference>
<dbReference type="PANTHER" id="PTHR43382:SF2">
    <property type="entry name" value="BIFUNCTIONAL GLUTAMATE_PROLINE--TRNA LIGASE"/>
    <property type="match status" value="1"/>
</dbReference>
<proteinExistence type="predicted"/>
<dbReference type="Proteomes" id="UP000580250">
    <property type="component" value="Unassembled WGS sequence"/>
</dbReference>
<dbReference type="AlphaFoldDB" id="A0A6V7V476"/>
<protein>
    <recommendedName>
        <fullName evidence="6">Aminoacyl-transfer RNA synthetases class-II family profile domain-containing protein</fullName>
    </recommendedName>
</protein>
<dbReference type="InterPro" id="IPR002314">
    <property type="entry name" value="aa-tRNA-synt_IIb"/>
</dbReference>
<sequence>MSARFGVRLVNENLSLNMSKNVDFRDWYKQLVTKSELIDDYNLPGFYILRPWAFSIWESVQKYMGERFQEIGVKNISLPLFAPFMDKLEERYEDLFPNTYFLTHAGKDPIKHSIAIRPTSESLVYSDFGRWCRSWRDLPFRINHWSNALRWIENPIPFIYSREFLLQEGYSGFTNREESIDEVYKMLDIYNNIYSDLFAIPVLKGRRSEKGKLKGSDFSTSIQIIEPNNGIGIQAASSTHLGQNFSKKFSIYFDNPKSPGEKEYIWLTRYTLSIRSIGALVMTFGDDFGLILPPKLAPIQVVIIPVGLDNCKNEKDKFNLIKNIKLINEKLKESGLRVEMDIREELKGVPIQLEIGLENLISRQIPLNVRFYNEKCILCLDNLAGELKVLLKKIQSDMLKIKTKELNDCIEMCLDWELFISKLERHSILLSPFCGHLKCEESIESMLNSKGINSKLLNIPFEQPKDYFGKKCINPKCKEKVEFFALFGQSIC</sequence>
<dbReference type="PANTHER" id="PTHR43382">
    <property type="entry name" value="PROLYL-TRNA SYNTHETASE"/>
    <property type="match status" value="1"/>
</dbReference>
<dbReference type="InterPro" id="IPR006195">
    <property type="entry name" value="aa-tRNA-synth_II"/>
</dbReference>
<dbReference type="Gene3D" id="3.40.50.800">
    <property type="entry name" value="Anticodon-binding domain"/>
    <property type="match status" value="1"/>
</dbReference>
<evidence type="ECO:0000313" key="8">
    <source>
        <dbReference type="Proteomes" id="UP000580250"/>
    </source>
</evidence>
<keyword evidence="2" id="KW-0547">Nucleotide-binding</keyword>
<evidence type="ECO:0000256" key="2">
    <source>
        <dbReference type="ARBA" id="ARBA00022741"/>
    </source>
</evidence>
<evidence type="ECO:0000259" key="6">
    <source>
        <dbReference type="PROSITE" id="PS50862"/>
    </source>
</evidence>
<keyword evidence="1" id="KW-0436">Ligase</keyword>
<dbReference type="EMBL" id="CAJEWN010000150">
    <property type="protein sequence ID" value="CAD2169233.1"/>
    <property type="molecule type" value="Genomic_DNA"/>
</dbReference>
<dbReference type="InterPro" id="IPR016061">
    <property type="entry name" value="Pro-tRNA_ligase_II_C"/>
</dbReference>
<dbReference type="SUPFAM" id="SSF52954">
    <property type="entry name" value="Class II aaRS ABD-related"/>
    <property type="match status" value="1"/>
</dbReference>
<keyword evidence="4" id="KW-0648">Protein biosynthesis</keyword>
<feature type="domain" description="Aminoacyl-transfer RNA synthetases class-II family profile" evidence="6">
    <location>
        <begin position="54"/>
        <end position="293"/>
    </location>
</feature>
<reference evidence="7 8" key="1">
    <citation type="submission" date="2020-08" db="EMBL/GenBank/DDBJ databases">
        <authorList>
            <person name="Koutsovoulos G."/>
            <person name="Danchin GJ E."/>
        </authorList>
    </citation>
    <scope>NUCLEOTIDE SEQUENCE [LARGE SCALE GENOMIC DNA]</scope>
</reference>
<dbReference type="Pfam" id="PF09180">
    <property type="entry name" value="ProRS-C_1"/>
    <property type="match status" value="1"/>
</dbReference>
<evidence type="ECO:0000256" key="4">
    <source>
        <dbReference type="ARBA" id="ARBA00022917"/>
    </source>
</evidence>
<dbReference type="InterPro" id="IPR004499">
    <property type="entry name" value="Pro-tRNA-ligase_IIa_arc-type"/>
</dbReference>
<gene>
    <name evidence="7" type="ORF">MENT_LOCUS20563</name>
</gene>
<evidence type="ECO:0000313" key="7">
    <source>
        <dbReference type="EMBL" id="CAD2169233.1"/>
    </source>
</evidence>
<keyword evidence="5" id="KW-0030">Aminoacyl-tRNA synthetase</keyword>
<dbReference type="SUPFAM" id="SSF64586">
    <property type="entry name" value="C-terminal domain of ProRS"/>
    <property type="match status" value="1"/>
</dbReference>
<keyword evidence="3" id="KW-0067">ATP-binding</keyword>
<dbReference type="GO" id="GO:0017101">
    <property type="term" value="C:aminoacyl-tRNA synthetase multienzyme complex"/>
    <property type="evidence" value="ECO:0007669"/>
    <property type="project" value="TreeGrafter"/>
</dbReference>